<feature type="region of interest" description="Disordered" evidence="3">
    <location>
        <begin position="33"/>
        <end position="93"/>
    </location>
</feature>
<organism evidence="4 5">
    <name type="scientific">Lodderomyces elongisporus (strain ATCC 11503 / CBS 2605 / JCM 1781 / NBRC 1676 / NRRL YB-4239)</name>
    <name type="common">Yeast</name>
    <name type="synonym">Saccharomyces elongisporus</name>
    <dbReference type="NCBI Taxonomy" id="379508"/>
    <lineage>
        <taxon>Eukaryota</taxon>
        <taxon>Fungi</taxon>
        <taxon>Dikarya</taxon>
        <taxon>Ascomycota</taxon>
        <taxon>Saccharomycotina</taxon>
        <taxon>Pichiomycetes</taxon>
        <taxon>Debaryomycetaceae</taxon>
        <taxon>Candida/Lodderomyces clade</taxon>
        <taxon>Lodderomyces</taxon>
    </lineage>
</organism>
<dbReference type="InterPro" id="IPR005552">
    <property type="entry name" value="Scramblase"/>
</dbReference>
<feature type="compositionally biased region" description="Polar residues" evidence="3">
    <location>
        <begin position="74"/>
        <end position="93"/>
    </location>
</feature>
<evidence type="ECO:0000256" key="2">
    <source>
        <dbReference type="RuleBase" id="RU363116"/>
    </source>
</evidence>
<dbReference type="OrthoDB" id="191150at2759"/>
<feature type="compositionally biased region" description="Low complexity" evidence="3">
    <location>
        <begin position="38"/>
        <end position="49"/>
    </location>
</feature>
<evidence type="ECO:0000256" key="1">
    <source>
        <dbReference type="ARBA" id="ARBA00005350"/>
    </source>
</evidence>
<feature type="compositionally biased region" description="Basic and acidic residues" evidence="3">
    <location>
        <begin position="57"/>
        <end position="70"/>
    </location>
</feature>
<dbReference type="FunCoup" id="A5E366">
    <property type="interactions" value="163"/>
</dbReference>
<dbReference type="PANTHER" id="PTHR23248">
    <property type="entry name" value="PHOSPHOLIPID SCRAMBLASE-RELATED"/>
    <property type="match status" value="1"/>
</dbReference>
<dbReference type="OMA" id="QNWHLWR"/>
<dbReference type="Pfam" id="PF03803">
    <property type="entry name" value="Scramblase"/>
    <property type="match status" value="1"/>
</dbReference>
<dbReference type="InParanoid" id="A5E366"/>
<evidence type="ECO:0000313" key="4">
    <source>
        <dbReference type="EMBL" id="EDK45874.1"/>
    </source>
</evidence>
<evidence type="ECO:0000313" key="5">
    <source>
        <dbReference type="Proteomes" id="UP000001996"/>
    </source>
</evidence>
<dbReference type="PANTHER" id="PTHR23248:SF9">
    <property type="entry name" value="PHOSPHOLIPID SCRAMBLASE"/>
    <property type="match status" value="1"/>
</dbReference>
<dbReference type="InterPro" id="IPR025659">
    <property type="entry name" value="Tubby-like_C"/>
</dbReference>
<dbReference type="AlphaFoldDB" id="A5E366"/>
<dbReference type="GO" id="GO:0034599">
    <property type="term" value="P:cellular response to oxidative stress"/>
    <property type="evidence" value="ECO:0007669"/>
    <property type="project" value="EnsemblFungi"/>
</dbReference>
<dbReference type="STRING" id="379508.A5E366"/>
<dbReference type="KEGG" id="lel:PVL30_004878"/>
<dbReference type="GO" id="GO:1903147">
    <property type="term" value="P:negative regulation of autophagy of mitochondrion"/>
    <property type="evidence" value="ECO:0007669"/>
    <property type="project" value="EnsemblFungi"/>
</dbReference>
<accession>A5E366</accession>
<protein>
    <recommendedName>
        <fullName evidence="2">Phospholipid scramblase</fullName>
    </recommendedName>
</protein>
<dbReference type="Proteomes" id="UP000001996">
    <property type="component" value="Unassembled WGS sequence"/>
</dbReference>
<evidence type="ECO:0000256" key="3">
    <source>
        <dbReference type="SAM" id="MobiDB-lite"/>
    </source>
</evidence>
<dbReference type="GeneID" id="5231868"/>
<keyword evidence="5" id="KW-1185">Reference proteome</keyword>
<gene>
    <name evidence="4" type="ORF">LELG_04053</name>
</gene>
<dbReference type="EMBL" id="CH981528">
    <property type="protein sequence ID" value="EDK45874.1"/>
    <property type="molecule type" value="Genomic_DNA"/>
</dbReference>
<sequence length="365" mass="42008">MYQIKPLQTAWRSSIRLRNLAIRHINTSSKLLLPRYPSSTSSNRSNRTRITQEISPEEVRKFQEAQERAKQLGFTDSSSSTYNDPFSTSRASQTGYSPYSIHIPNNTNGIITPEDPIYQILAEPTLVIERQIEFMNLFIGFEQANNYTIMNSSGQTIGFMREKDIGFARTLGRQFFRLHRPFDIDVFNIQGELVLSIKRPFSFINSHIKALLPGYDHSNDNELIYEIVGESVQRWHLWRRKYNLFKLEDEKTDDYEQFGDIDAPFLSFDFPVKNEKGQVIASIDRNWVGLGREMFTDTGVYILRFDRASFEGMEQYYGEIGDSGVTMDQRAVILSCFTSIDFDYFSRHSGGHGLFGLGGGSYDDV</sequence>
<dbReference type="HOGENOM" id="CLU_023808_0_1_1"/>
<dbReference type="GO" id="GO:0034605">
    <property type="term" value="P:cellular response to heat"/>
    <property type="evidence" value="ECO:0007669"/>
    <property type="project" value="EnsemblFungi"/>
</dbReference>
<name>A5E366_LODEL</name>
<dbReference type="GO" id="GO:0005886">
    <property type="term" value="C:plasma membrane"/>
    <property type="evidence" value="ECO:0007669"/>
    <property type="project" value="TreeGrafter"/>
</dbReference>
<comment type="similarity">
    <text evidence="1 2">Belongs to the phospholipid scramblase family.</text>
</comment>
<proteinExistence type="inferred from homology"/>
<dbReference type="SUPFAM" id="SSF54518">
    <property type="entry name" value="Tubby C-terminal domain-like"/>
    <property type="match status" value="1"/>
</dbReference>
<dbReference type="eggNOG" id="KOG0621">
    <property type="taxonomic scope" value="Eukaryota"/>
</dbReference>
<reference evidence="4 5" key="1">
    <citation type="journal article" date="2009" name="Nature">
        <title>Evolution of pathogenicity and sexual reproduction in eight Candida genomes.</title>
        <authorList>
            <person name="Butler G."/>
            <person name="Rasmussen M.D."/>
            <person name="Lin M.F."/>
            <person name="Santos M.A."/>
            <person name="Sakthikumar S."/>
            <person name="Munro C.A."/>
            <person name="Rheinbay E."/>
            <person name="Grabherr M."/>
            <person name="Forche A."/>
            <person name="Reedy J.L."/>
            <person name="Agrafioti I."/>
            <person name="Arnaud M.B."/>
            <person name="Bates S."/>
            <person name="Brown A.J."/>
            <person name="Brunke S."/>
            <person name="Costanzo M.C."/>
            <person name="Fitzpatrick D.A."/>
            <person name="de Groot P.W."/>
            <person name="Harris D."/>
            <person name="Hoyer L.L."/>
            <person name="Hube B."/>
            <person name="Klis F.M."/>
            <person name="Kodira C."/>
            <person name="Lennard N."/>
            <person name="Logue M.E."/>
            <person name="Martin R."/>
            <person name="Neiman A.M."/>
            <person name="Nikolaou E."/>
            <person name="Quail M.A."/>
            <person name="Quinn J."/>
            <person name="Santos M.C."/>
            <person name="Schmitzberger F.F."/>
            <person name="Sherlock G."/>
            <person name="Shah P."/>
            <person name="Silverstein K.A."/>
            <person name="Skrzypek M.S."/>
            <person name="Soll D."/>
            <person name="Staggs R."/>
            <person name="Stansfield I."/>
            <person name="Stumpf M.P."/>
            <person name="Sudbery P.E."/>
            <person name="Srikantha T."/>
            <person name="Zeng Q."/>
            <person name="Berman J."/>
            <person name="Berriman M."/>
            <person name="Heitman J."/>
            <person name="Gow N.A."/>
            <person name="Lorenz M.C."/>
            <person name="Birren B.W."/>
            <person name="Kellis M."/>
            <person name="Cuomo C.A."/>
        </authorList>
    </citation>
    <scope>NUCLEOTIDE SEQUENCE [LARGE SCALE GENOMIC DNA]</scope>
    <source>
        <strain evidence="5">ATCC 11503 / BCRC 21390 / CBS 2605 / JCM 1781 / NBRC 1676 / NRRL YB-4239</strain>
    </source>
</reference>
<dbReference type="GO" id="GO:0017128">
    <property type="term" value="F:phospholipid scramblase activity"/>
    <property type="evidence" value="ECO:0007669"/>
    <property type="project" value="InterPro"/>
</dbReference>
<dbReference type="VEuPathDB" id="FungiDB:LELG_04053"/>